<evidence type="ECO:0000256" key="3">
    <source>
        <dbReference type="ARBA" id="ARBA00061646"/>
    </source>
</evidence>
<dbReference type="PROSITE" id="PS51842">
    <property type="entry name" value="IF_ROD_2"/>
    <property type="match status" value="1"/>
</dbReference>
<dbReference type="PROSITE" id="PS00226">
    <property type="entry name" value="IF_ROD_1"/>
    <property type="match status" value="1"/>
</dbReference>
<protein>
    <submittedName>
        <fullName evidence="8">Keratin 5</fullName>
    </submittedName>
</protein>
<dbReference type="InterPro" id="IPR003054">
    <property type="entry name" value="Keratin_II"/>
</dbReference>
<dbReference type="FunFam" id="1.20.5.1160:FF:000001">
    <property type="entry name" value="Keratin type II"/>
    <property type="match status" value="1"/>
</dbReference>
<dbReference type="InterPro" id="IPR018039">
    <property type="entry name" value="IF_conserved"/>
</dbReference>
<dbReference type="PRINTS" id="PR01276">
    <property type="entry name" value="TYPE2KERATIN"/>
</dbReference>
<feature type="compositionally biased region" description="Low complexity" evidence="6">
    <location>
        <begin position="1"/>
        <end position="27"/>
    </location>
</feature>
<dbReference type="GO" id="GO:0005615">
    <property type="term" value="C:extracellular space"/>
    <property type="evidence" value="ECO:0007669"/>
    <property type="project" value="TreeGrafter"/>
</dbReference>
<keyword evidence="2 5" id="KW-0175">Coiled coil</keyword>
<dbReference type="FunFam" id="1.20.5.170:FF:000004">
    <property type="entry name" value="Keratin, type II cytoskeletal 5"/>
    <property type="match status" value="1"/>
</dbReference>
<dbReference type="GeneTree" id="ENSGT00940000161090"/>
<dbReference type="Pfam" id="PF16208">
    <property type="entry name" value="Keratin_2_head"/>
    <property type="match status" value="1"/>
</dbReference>
<feature type="compositionally biased region" description="Polar residues" evidence="6">
    <location>
        <begin position="28"/>
        <end position="43"/>
    </location>
</feature>
<dbReference type="InterPro" id="IPR032444">
    <property type="entry name" value="Keratin_2_head"/>
</dbReference>
<dbReference type="SUPFAM" id="SSF64593">
    <property type="entry name" value="Intermediate filament protein, coiled coil region"/>
    <property type="match status" value="3"/>
</dbReference>
<dbReference type="FunFam" id="1.20.5.500:FF:000001">
    <property type="entry name" value="Type II keratin 23"/>
    <property type="match status" value="1"/>
</dbReference>
<dbReference type="Ensembl" id="ENSOKIT00005016524.1">
    <property type="protein sequence ID" value="ENSOKIP00005015548.1"/>
    <property type="gene ID" value="ENSOKIG00005006922.1"/>
</dbReference>
<dbReference type="Gene3D" id="1.20.5.500">
    <property type="entry name" value="Single helix bin"/>
    <property type="match status" value="1"/>
</dbReference>
<evidence type="ECO:0000256" key="2">
    <source>
        <dbReference type="ARBA" id="ARBA00023054"/>
    </source>
</evidence>
<feature type="coiled-coil region" evidence="5">
    <location>
        <begin position="174"/>
        <end position="275"/>
    </location>
</feature>
<dbReference type="Proteomes" id="UP000694557">
    <property type="component" value="Unassembled WGS sequence"/>
</dbReference>
<dbReference type="Gene3D" id="1.20.5.170">
    <property type="match status" value="1"/>
</dbReference>
<dbReference type="GO" id="GO:0045095">
    <property type="term" value="C:keratin filament"/>
    <property type="evidence" value="ECO:0007669"/>
    <property type="project" value="InterPro"/>
</dbReference>
<feature type="region of interest" description="Disordered" evidence="6">
    <location>
        <begin position="1"/>
        <end position="45"/>
    </location>
</feature>
<evidence type="ECO:0000256" key="1">
    <source>
        <dbReference type="ARBA" id="ARBA00022754"/>
    </source>
</evidence>
<evidence type="ECO:0000256" key="4">
    <source>
        <dbReference type="RuleBase" id="RU000685"/>
    </source>
</evidence>
<sequence>MSVRKTTSYTVKSSSSGAAPRSFSSMSYSGPSQGVSRQSYSARSSYGGANRGMGGGFGAGGGGGSYISSSSAYGGGMGLGMGMGMGGISHAPITAVQVNKSLLAPLNLDIDPNIQIVRTHEKEQIKGLNNRFASFIDKVRFLEQQNKMLETKWGLLQGQTTTRSNIDAMFEAYIANLRRQLDSLGNDKMRLEADLHNMQGLVEDFKNKYEDEINKRTECENDFVLIKKDVDEAYMNKVELEAKLESLTDEINFLRQIYEEELRELQCQIKDTSVVVEMDNSRNLDMDAIVAEVRAQYEDVANKSRAEAETWYKSKYEEMQTSATRYGDDLRSTKTEISDLNRMIQRLQSEIDSVKGQRANLENQIAEAEERGEMAVKDAKLRIRDLEDALQRAKQDMARQIREYQDLMNVKLALDIEIATYRKLLEGEEDSYNSFPSESVNSSYTSGYSSGFSGGYGGGYGSGYGGGSSYSSGSGYGSGSRYGGGSGTSVTTQNKKSVVIKMIETKDGKVVSESSEVVDD</sequence>
<feature type="coiled-coil region" evidence="5">
    <location>
        <begin position="330"/>
        <end position="410"/>
    </location>
</feature>
<evidence type="ECO:0000313" key="8">
    <source>
        <dbReference type="Ensembl" id="ENSOKIP00005015548.1"/>
    </source>
</evidence>
<dbReference type="GO" id="GO:0030280">
    <property type="term" value="F:structural constituent of skin epidermis"/>
    <property type="evidence" value="ECO:0007669"/>
    <property type="project" value="TreeGrafter"/>
</dbReference>
<evidence type="ECO:0000259" key="7">
    <source>
        <dbReference type="PROSITE" id="PS51842"/>
    </source>
</evidence>
<reference evidence="8" key="1">
    <citation type="submission" date="2025-08" db="UniProtKB">
        <authorList>
            <consortium name="Ensembl"/>
        </authorList>
    </citation>
    <scope>IDENTIFICATION</scope>
</reference>
<dbReference type="SMART" id="SM01391">
    <property type="entry name" value="Filament"/>
    <property type="match status" value="1"/>
</dbReference>
<organism evidence="8 9">
    <name type="scientific">Oncorhynchus kisutch</name>
    <name type="common">Coho salmon</name>
    <name type="synonym">Salmo kisutch</name>
    <dbReference type="NCBI Taxonomy" id="8019"/>
    <lineage>
        <taxon>Eukaryota</taxon>
        <taxon>Metazoa</taxon>
        <taxon>Chordata</taxon>
        <taxon>Craniata</taxon>
        <taxon>Vertebrata</taxon>
        <taxon>Euteleostomi</taxon>
        <taxon>Actinopterygii</taxon>
        <taxon>Neopterygii</taxon>
        <taxon>Teleostei</taxon>
        <taxon>Protacanthopterygii</taxon>
        <taxon>Salmoniformes</taxon>
        <taxon>Salmonidae</taxon>
        <taxon>Salmoninae</taxon>
        <taxon>Oncorhynchus</taxon>
    </lineage>
</organism>
<reference evidence="8" key="2">
    <citation type="submission" date="2025-09" db="UniProtKB">
        <authorList>
            <consortium name="Ensembl"/>
        </authorList>
    </citation>
    <scope>IDENTIFICATION</scope>
</reference>
<feature type="domain" description="IF rod" evidence="7">
    <location>
        <begin position="121"/>
        <end position="432"/>
    </location>
</feature>
<dbReference type="Pfam" id="PF00038">
    <property type="entry name" value="Filament"/>
    <property type="match status" value="1"/>
</dbReference>
<dbReference type="InterPro" id="IPR039008">
    <property type="entry name" value="IF_rod_dom"/>
</dbReference>
<dbReference type="PANTHER" id="PTHR45616:SF59">
    <property type="entry name" value="KERATIN, TYPE II CYTOSKELETAL 8"/>
    <property type="match status" value="1"/>
</dbReference>
<keyword evidence="9" id="KW-1185">Reference proteome</keyword>
<evidence type="ECO:0000313" key="9">
    <source>
        <dbReference type="Proteomes" id="UP000694557"/>
    </source>
</evidence>
<dbReference type="Gene3D" id="1.20.5.1160">
    <property type="entry name" value="Vasodilator-stimulated phosphoprotein"/>
    <property type="match status" value="1"/>
</dbReference>
<dbReference type="GO" id="GO:0031424">
    <property type="term" value="P:keratinization"/>
    <property type="evidence" value="ECO:0007669"/>
    <property type="project" value="TreeGrafter"/>
</dbReference>
<comment type="similarity">
    <text evidence="3 4">Belongs to the intermediate filament family.</text>
</comment>
<keyword evidence="1 4" id="KW-0403">Intermediate filament</keyword>
<proteinExistence type="inferred from homology"/>
<evidence type="ECO:0000256" key="5">
    <source>
        <dbReference type="SAM" id="Coils"/>
    </source>
</evidence>
<name>A0A8C7D6E8_ONCKI</name>
<dbReference type="PANTHER" id="PTHR45616">
    <property type="entry name" value="GATA-TYPE DOMAIN-CONTAINING PROTEIN"/>
    <property type="match status" value="1"/>
</dbReference>
<gene>
    <name evidence="8" type="primary">krt5</name>
</gene>
<dbReference type="GO" id="GO:0045109">
    <property type="term" value="P:intermediate filament organization"/>
    <property type="evidence" value="ECO:0007669"/>
    <property type="project" value="TreeGrafter"/>
</dbReference>
<accession>A0A8C7D6E8</accession>
<evidence type="ECO:0000256" key="6">
    <source>
        <dbReference type="SAM" id="MobiDB-lite"/>
    </source>
</evidence>
<dbReference type="AlphaFoldDB" id="A0A8C7D6E8"/>